<feature type="transmembrane region" description="Helical" evidence="8">
    <location>
        <begin position="348"/>
        <end position="369"/>
    </location>
</feature>
<evidence type="ECO:0000256" key="4">
    <source>
        <dbReference type="ARBA" id="ARBA00022960"/>
    </source>
</evidence>
<feature type="transmembrane region" description="Helical" evidence="8">
    <location>
        <begin position="157"/>
        <end position="182"/>
    </location>
</feature>
<evidence type="ECO:0000256" key="6">
    <source>
        <dbReference type="ARBA" id="ARBA00022989"/>
    </source>
</evidence>
<dbReference type="NCBIfam" id="TIGR01695">
    <property type="entry name" value="murJ_mviN"/>
    <property type="match status" value="1"/>
</dbReference>
<comment type="similarity">
    <text evidence="8 9">Belongs to the MurJ/MviN family.</text>
</comment>
<dbReference type="Pfam" id="PF03023">
    <property type="entry name" value="MurJ"/>
    <property type="match status" value="1"/>
</dbReference>
<dbReference type="AlphaFoldDB" id="A0A1M4VDB1"/>
<name>A0A1M4VDB1_9FIRM</name>
<protein>
    <recommendedName>
        <fullName evidence="8">Probable lipid II flippase MurJ</fullName>
    </recommendedName>
</protein>
<dbReference type="STRING" id="1121429.SAMN02745133_00889"/>
<evidence type="ECO:0000313" key="11">
    <source>
        <dbReference type="Proteomes" id="UP000184148"/>
    </source>
</evidence>
<feature type="transmembrane region" description="Helical" evidence="8">
    <location>
        <begin position="270"/>
        <end position="293"/>
    </location>
</feature>
<dbReference type="GO" id="GO:0034204">
    <property type="term" value="P:lipid translocation"/>
    <property type="evidence" value="ECO:0007669"/>
    <property type="project" value="TreeGrafter"/>
</dbReference>
<evidence type="ECO:0000313" key="10">
    <source>
        <dbReference type="EMBL" id="SHE66887.1"/>
    </source>
</evidence>
<reference evidence="11" key="1">
    <citation type="submission" date="2016-11" db="EMBL/GenBank/DDBJ databases">
        <authorList>
            <person name="Varghese N."/>
            <person name="Submissions S."/>
        </authorList>
    </citation>
    <scope>NUCLEOTIDE SEQUENCE [LARGE SCALE GENOMIC DNA]</scope>
    <source>
        <strain evidence="11">DSM 12395</strain>
    </source>
</reference>
<evidence type="ECO:0000256" key="2">
    <source>
        <dbReference type="ARBA" id="ARBA00022475"/>
    </source>
</evidence>
<feature type="transmembrane region" description="Helical" evidence="8">
    <location>
        <begin position="228"/>
        <end position="248"/>
    </location>
</feature>
<keyword evidence="8 9" id="KW-0813">Transport</keyword>
<feature type="transmembrane region" description="Helical" evidence="8">
    <location>
        <begin position="188"/>
        <end position="207"/>
    </location>
</feature>
<dbReference type="UniPathway" id="UPA00219"/>
<dbReference type="GO" id="GO:0009252">
    <property type="term" value="P:peptidoglycan biosynthetic process"/>
    <property type="evidence" value="ECO:0007669"/>
    <property type="project" value="UniProtKB-UniRule"/>
</dbReference>
<feature type="transmembrane region" description="Helical" evidence="8">
    <location>
        <begin position="407"/>
        <end position="428"/>
    </location>
</feature>
<evidence type="ECO:0000256" key="9">
    <source>
        <dbReference type="PIRNR" id="PIRNR002869"/>
    </source>
</evidence>
<keyword evidence="8 9" id="KW-0961">Cell wall biogenesis/degradation</keyword>
<comment type="subcellular location">
    <subcellularLocation>
        <location evidence="1 8">Cell membrane</location>
        <topology evidence="1 8">Multi-pass membrane protein</topology>
    </subcellularLocation>
</comment>
<dbReference type="OrthoDB" id="9804143at2"/>
<feature type="transmembrane region" description="Helical" evidence="8">
    <location>
        <begin position="478"/>
        <end position="499"/>
    </location>
</feature>
<evidence type="ECO:0000256" key="8">
    <source>
        <dbReference type="HAMAP-Rule" id="MF_02078"/>
    </source>
</evidence>
<dbReference type="RefSeq" id="WP_073236343.1">
    <property type="nucleotide sequence ID" value="NZ_FQUY01000004.1"/>
</dbReference>
<feature type="transmembrane region" description="Helical" evidence="8">
    <location>
        <begin position="440"/>
        <end position="458"/>
    </location>
</feature>
<evidence type="ECO:0000256" key="1">
    <source>
        <dbReference type="ARBA" id="ARBA00004651"/>
    </source>
</evidence>
<keyword evidence="2 8" id="KW-1003">Cell membrane</keyword>
<dbReference type="GO" id="GO:0005886">
    <property type="term" value="C:plasma membrane"/>
    <property type="evidence" value="ECO:0007669"/>
    <property type="project" value="UniProtKB-SubCell"/>
</dbReference>
<evidence type="ECO:0000256" key="3">
    <source>
        <dbReference type="ARBA" id="ARBA00022692"/>
    </source>
</evidence>
<dbReference type="PRINTS" id="PR01806">
    <property type="entry name" value="VIRFACTRMVIN"/>
</dbReference>
<feature type="transmembrane region" description="Helical" evidence="8">
    <location>
        <begin position="313"/>
        <end position="336"/>
    </location>
</feature>
<evidence type="ECO:0000256" key="7">
    <source>
        <dbReference type="ARBA" id="ARBA00023136"/>
    </source>
</evidence>
<gene>
    <name evidence="8" type="primary">murJ</name>
    <name evidence="10" type="ORF">SAMN02745133_00889</name>
</gene>
<keyword evidence="11" id="KW-1185">Reference proteome</keyword>
<feature type="transmembrane region" description="Helical" evidence="8">
    <location>
        <begin position="54"/>
        <end position="74"/>
    </location>
</feature>
<dbReference type="PANTHER" id="PTHR47019">
    <property type="entry name" value="LIPID II FLIPPASE MURJ"/>
    <property type="match status" value="1"/>
</dbReference>
<accession>A0A1M4VDB1</accession>
<dbReference type="PANTHER" id="PTHR47019:SF1">
    <property type="entry name" value="LIPID II FLIPPASE MURJ"/>
    <property type="match status" value="1"/>
</dbReference>
<dbReference type="GO" id="GO:0008360">
    <property type="term" value="P:regulation of cell shape"/>
    <property type="evidence" value="ECO:0007669"/>
    <property type="project" value="UniProtKB-UniRule"/>
</dbReference>
<dbReference type="PIRSF" id="PIRSF002869">
    <property type="entry name" value="MviN"/>
    <property type="match status" value="1"/>
</dbReference>
<keyword evidence="6 8" id="KW-1133">Transmembrane helix</keyword>
<proteinExistence type="inferred from homology"/>
<comment type="pathway">
    <text evidence="8">Cell wall biogenesis; peptidoglycan biosynthesis.</text>
</comment>
<dbReference type="HAMAP" id="MF_02078">
    <property type="entry name" value="MurJ_MviN"/>
    <property type="match status" value="1"/>
</dbReference>
<feature type="transmembrane region" description="Helical" evidence="8">
    <location>
        <begin position="86"/>
        <end position="112"/>
    </location>
</feature>
<feature type="transmembrane region" description="Helical" evidence="8">
    <location>
        <begin position="381"/>
        <end position="401"/>
    </location>
</feature>
<keyword evidence="5 8" id="KW-0573">Peptidoglycan synthesis</keyword>
<dbReference type="InterPro" id="IPR004268">
    <property type="entry name" value="MurJ"/>
</dbReference>
<dbReference type="EMBL" id="FQUY01000004">
    <property type="protein sequence ID" value="SHE66887.1"/>
    <property type="molecule type" value="Genomic_DNA"/>
</dbReference>
<dbReference type="CDD" id="cd13123">
    <property type="entry name" value="MATE_MurJ_like"/>
    <property type="match status" value="1"/>
</dbReference>
<sequence>MSTGKMIARATLVIAVINLLSRILGFVREQVIAYMFGATGVTDAYVVAYNIPNAVFAIVIGALATVVVPVFSEYAAKGQKDEAWRLFNTVITMVVIIFSLITVAGIFAAPLLVKLTAPGLSTEVAGLATRLTVIMLPILVFYGLSTVFQGLLNANQVFGIPALSVSVTNITIIVAALTLGSAYGIDGLAAGTVLGFVLAALMQVPKLRQVGFRFKFNTDWRHPGVRKVLYLVMPVAIGTSLNQIYLIIDRILASGLAEGSISALNYANRIILMPITFFVLAVGTAFYPTITALASQGQKQELADTVLRAIRMVILFSLPAGVGLMVLATPIIKLLFEHGQFTARATEMTAFALMMYAIGLVGQAANIILTRAFYAQQDTRTPVILMAVTVVVNLIFSLLLIGPLKHGGLALANSIASLVNTAMLTWFLNKRIPGMLNAGVVKFLLQTSLATAAMAAAARGVDAAMAGLLAPYGTLGLAAQVGAGISAGLLVFVAAVFLLKMEEAALVTLYAGKFLRRLRPSRG</sequence>
<keyword evidence="7 8" id="KW-0472">Membrane</keyword>
<keyword evidence="3 8" id="KW-0812">Transmembrane</keyword>
<feature type="transmembrane region" description="Helical" evidence="8">
    <location>
        <begin position="124"/>
        <end position="145"/>
    </location>
</feature>
<keyword evidence="4 8" id="KW-0133">Cell shape</keyword>
<dbReference type="GO" id="GO:0071555">
    <property type="term" value="P:cell wall organization"/>
    <property type="evidence" value="ECO:0007669"/>
    <property type="project" value="UniProtKB-UniRule"/>
</dbReference>
<comment type="function">
    <text evidence="8 9">Involved in peptidoglycan biosynthesis. Transports lipid-linked peptidoglycan precursors from the inner to the outer leaflet of the cytoplasmic membrane.</text>
</comment>
<evidence type="ECO:0000256" key="5">
    <source>
        <dbReference type="ARBA" id="ARBA00022984"/>
    </source>
</evidence>
<feature type="transmembrane region" description="Helical" evidence="8">
    <location>
        <begin position="6"/>
        <end position="24"/>
    </location>
</feature>
<dbReference type="GO" id="GO:0015648">
    <property type="term" value="F:lipid-linked peptidoglycan transporter activity"/>
    <property type="evidence" value="ECO:0007669"/>
    <property type="project" value="UniProtKB-UniRule"/>
</dbReference>
<dbReference type="Proteomes" id="UP000184148">
    <property type="component" value="Unassembled WGS sequence"/>
</dbReference>
<dbReference type="InterPro" id="IPR051050">
    <property type="entry name" value="Lipid_II_flippase_MurJ/MviN"/>
</dbReference>
<organism evidence="10 11">
    <name type="scientific">Desulforamulus putei DSM 12395</name>
    <dbReference type="NCBI Taxonomy" id="1121429"/>
    <lineage>
        <taxon>Bacteria</taxon>
        <taxon>Bacillati</taxon>
        <taxon>Bacillota</taxon>
        <taxon>Clostridia</taxon>
        <taxon>Eubacteriales</taxon>
        <taxon>Peptococcaceae</taxon>
        <taxon>Desulforamulus</taxon>
    </lineage>
</organism>